<dbReference type="Proteomes" id="UP000319852">
    <property type="component" value="Chromosome"/>
</dbReference>
<dbReference type="AlphaFoldDB" id="A0A517N0B1"/>
<evidence type="ECO:0000313" key="2">
    <source>
        <dbReference type="Proteomes" id="UP000319852"/>
    </source>
</evidence>
<accession>A0A517N0B1</accession>
<reference evidence="1 2" key="1">
    <citation type="submission" date="2019-02" db="EMBL/GenBank/DDBJ databases">
        <title>Deep-cultivation of Planctomycetes and their phenomic and genomic characterization uncovers novel biology.</title>
        <authorList>
            <person name="Wiegand S."/>
            <person name="Jogler M."/>
            <person name="Boedeker C."/>
            <person name="Pinto D."/>
            <person name="Vollmers J."/>
            <person name="Rivas-Marin E."/>
            <person name="Kohn T."/>
            <person name="Peeters S.H."/>
            <person name="Heuer A."/>
            <person name="Rast P."/>
            <person name="Oberbeckmann S."/>
            <person name="Bunk B."/>
            <person name="Jeske O."/>
            <person name="Meyerdierks A."/>
            <person name="Storesund J.E."/>
            <person name="Kallscheuer N."/>
            <person name="Luecker S."/>
            <person name="Lage O.M."/>
            <person name="Pohl T."/>
            <person name="Merkel B.J."/>
            <person name="Hornburger P."/>
            <person name="Mueller R.-W."/>
            <person name="Bruemmer F."/>
            <person name="Labrenz M."/>
            <person name="Spormann A.M."/>
            <person name="Op den Camp H."/>
            <person name="Overmann J."/>
            <person name="Amann R."/>
            <person name="Jetten M.S.M."/>
            <person name="Mascher T."/>
            <person name="Medema M.H."/>
            <person name="Devos D.P."/>
            <person name="Kaster A.-K."/>
            <person name="Ovreas L."/>
            <person name="Rohde M."/>
            <person name="Galperin M.Y."/>
            <person name="Jogler C."/>
        </authorList>
    </citation>
    <scope>NUCLEOTIDE SEQUENCE [LARGE SCALE GENOMIC DNA]</scope>
    <source>
        <strain evidence="1 2">HG15A2</strain>
    </source>
</reference>
<protein>
    <submittedName>
        <fullName evidence="1">Uncharacterized protein</fullName>
    </submittedName>
</protein>
<gene>
    <name evidence="1" type="ORF">HG15A2_39040</name>
</gene>
<dbReference type="EMBL" id="CP036263">
    <property type="protein sequence ID" value="QDT00566.1"/>
    <property type="molecule type" value="Genomic_DNA"/>
</dbReference>
<organism evidence="1 2">
    <name type="scientific">Adhaeretor mobilis</name>
    <dbReference type="NCBI Taxonomy" id="1930276"/>
    <lineage>
        <taxon>Bacteria</taxon>
        <taxon>Pseudomonadati</taxon>
        <taxon>Planctomycetota</taxon>
        <taxon>Planctomycetia</taxon>
        <taxon>Pirellulales</taxon>
        <taxon>Lacipirellulaceae</taxon>
        <taxon>Adhaeretor</taxon>
    </lineage>
</organism>
<evidence type="ECO:0000313" key="1">
    <source>
        <dbReference type="EMBL" id="QDT00566.1"/>
    </source>
</evidence>
<name>A0A517N0B1_9BACT</name>
<keyword evidence="2" id="KW-1185">Reference proteome</keyword>
<proteinExistence type="predicted"/>
<dbReference type="KEGG" id="amob:HG15A2_39040"/>
<sequence>MNLLHACSCFAMIRSNKFRLNRVKRIDGKLLRAVLLGCLFVSPSAADQPTAGHWLHSSAMPPGAIGRQRLARGGAVHGYCQPVEIRAPQGVRIAPAVGSSFAGSADMAYAERLKVGLRIGPVYRFQVSGLKDQPEVELFPTIELVDRLHPPQGKALKFPVPVDLTAEELQLASEGKFITRVIYVEDPHTAVPILQRAERGTNWAEARPGEDLLLAAKAVGRPIAILRMGGRTPETSGYDPAFTYNAPRPLVYNAWSTGLESGGMESNPSGNLAR</sequence>